<dbReference type="GO" id="GO:0020037">
    <property type="term" value="F:heme binding"/>
    <property type="evidence" value="ECO:0007669"/>
    <property type="project" value="InterPro"/>
</dbReference>
<protein>
    <recommendedName>
        <fullName evidence="11">Cytochrome P450</fullName>
    </recommendedName>
</protein>
<evidence type="ECO:0000256" key="5">
    <source>
        <dbReference type="PIRSR" id="PIRSR602403-1"/>
    </source>
</evidence>
<evidence type="ECO:0000256" key="1">
    <source>
        <dbReference type="ARBA" id="ARBA00001971"/>
    </source>
</evidence>
<comment type="similarity">
    <text evidence="2 6">Belongs to the cytochrome P450 family.</text>
</comment>
<organism evidence="9 10">
    <name type="scientific">Podila minutissima</name>
    <dbReference type="NCBI Taxonomy" id="64525"/>
    <lineage>
        <taxon>Eukaryota</taxon>
        <taxon>Fungi</taxon>
        <taxon>Fungi incertae sedis</taxon>
        <taxon>Mucoromycota</taxon>
        <taxon>Mortierellomycotina</taxon>
        <taxon>Mortierellomycetes</taxon>
        <taxon>Mortierellales</taxon>
        <taxon>Mortierellaceae</taxon>
        <taxon>Podila</taxon>
    </lineage>
</organism>
<dbReference type="Gene3D" id="1.10.630.10">
    <property type="entry name" value="Cytochrome P450"/>
    <property type="match status" value="1"/>
</dbReference>
<evidence type="ECO:0000313" key="10">
    <source>
        <dbReference type="Proteomes" id="UP000696485"/>
    </source>
</evidence>
<keyword evidence="10" id="KW-1185">Reference proteome</keyword>
<evidence type="ECO:0008006" key="11">
    <source>
        <dbReference type="Google" id="ProtNLM"/>
    </source>
</evidence>
<dbReference type="InterPro" id="IPR036396">
    <property type="entry name" value="Cyt_P450_sf"/>
</dbReference>
<keyword evidence="8" id="KW-0812">Transmembrane</keyword>
<accession>A0A9P5VM50</accession>
<comment type="cofactor">
    <cofactor evidence="1 5">
        <name>heme</name>
        <dbReference type="ChEBI" id="CHEBI:30413"/>
    </cofactor>
</comment>
<keyword evidence="5 6" id="KW-0349">Heme</keyword>
<reference evidence="9" key="1">
    <citation type="journal article" date="2020" name="Fungal Divers.">
        <title>Resolving the Mortierellaceae phylogeny through synthesis of multi-gene phylogenetics and phylogenomics.</title>
        <authorList>
            <person name="Vandepol N."/>
            <person name="Liber J."/>
            <person name="Desiro A."/>
            <person name="Na H."/>
            <person name="Kennedy M."/>
            <person name="Barry K."/>
            <person name="Grigoriev I.V."/>
            <person name="Miller A.N."/>
            <person name="O'Donnell K."/>
            <person name="Stajich J.E."/>
            <person name="Bonito G."/>
        </authorList>
    </citation>
    <scope>NUCLEOTIDE SEQUENCE</scope>
    <source>
        <strain evidence="9">NVP1</strain>
    </source>
</reference>
<dbReference type="AlphaFoldDB" id="A0A9P5VM50"/>
<proteinExistence type="inferred from homology"/>
<dbReference type="PANTHER" id="PTHR46206:SF7">
    <property type="entry name" value="P450, PUTATIVE (EUROFUNG)-RELATED"/>
    <property type="match status" value="1"/>
</dbReference>
<keyword evidence="6" id="KW-0560">Oxidoreductase</keyword>
<dbReference type="PROSITE" id="PS00086">
    <property type="entry name" value="CYTOCHROME_P450"/>
    <property type="match status" value="1"/>
</dbReference>
<dbReference type="InterPro" id="IPR002403">
    <property type="entry name" value="Cyt_P450_E_grp-IV"/>
</dbReference>
<dbReference type="EMBL" id="JAAAUY010000324">
    <property type="protein sequence ID" value="KAF9331412.1"/>
    <property type="molecule type" value="Genomic_DNA"/>
</dbReference>
<dbReference type="SUPFAM" id="SSF48264">
    <property type="entry name" value="Cytochrome P450"/>
    <property type="match status" value="1"/>
</dbReference>
<dbReference type="InterPro" id="IPR017972">
    <property type="entry name" value="Cyt_P450_CS"/>
</dbReference>
<evidence type="ECO:0000256" key="7">
    <source>
        <dbReference type="SAM" id="MobiDB-lite"/>
    </source>
</evidence>
<dbReference type="PRINTS" id="PR00465">
    <property type="entry name" value="EP450IV"/>
</dbReference>
<keyword evidence="3 5" id="KW-0479">Metal-binding</keyword>
<dbReference type="GO" id="GO:0005506">
    <property type="term" value="F:iron ion binding"/>
    <property type="evidence" value="ECO:0007669"/>
    <property type="project" value="InterPro"/>
</dbReference>
<evidence type="ECO:0000256" key="2">
    <source>
        <dbReference type="ARBA" id="ARBA00010617"/>
    </source>
</evidence>
<dbReference type="InterPro" id="IPR001128">
    <property type="entry name" value="Cyt_P450"/>
</dbReference>
<evidence type="ECO:0000256" key="8">
    <source>
        <dbReference type="SAM" id="Phobius"/>
    </source>
</evidence>
<feature type="binding site" description="axial binding residue" evidence="5">
    <location>
        <position position="496"/>
    </location>
    <ligand>
        <name>heme</name>
        <dbReference type="ChEBI" id="CHEBI:30413"/>
    </ligand>
    <ligandPart>
        <name>Fe</name>
        <dbReference type="ChEBI" id="CHEBI:18248"/>
    </ligandPart>
</feature>
<dbReference type="GO" id="GO:0004497">
    <property type="term" value="F:monooxygenase activity"/>
    <property type="evidence" value="ECO:0007669"/>
    <property type="project" value="UniProtKB-KW"/>
</dbReference>
<gene>
    <name evidence="9" type="ORF">BG006_005727</name>
</gene>
<keyword evidence="4 5" id="KW-0408">Iron</keyword>
<keyword evidence="8" id="KW-0472">Membrane</keyword>
<feature type="region of interest" description="Disordered" evidence="7">
    <location>
        <begin position="551"/>
        <end position="578"/>
    </location>
</feature>
<evidence type="ECO:0000256" key="4">
    <source>
        <dbReference type="ARBA" id="ARBA00023004"/>
    </source>
</evidence>
<evidence type="ECO:0000313" key="9">
    <source>
        <dbReference type="EMBL" id="KAF9331412.1"/>
    </source>
</evidence>
<keyword evidence="6" id="KW-0503">Monooxygenase</keyword>
<comment type="caution">
    <text evidence="9">The sequence shown here is derived from an EMBL/GenBank/DDBJ whole genome shotgun (WGS) entry which is preliminary data.</text>
</comment>
<dbReference type="Proteomes" id="UP000696485">
    <property type="component" value="Unassembled WGS sequence"/>
</dbReference>
<sequence>MSGFLADPETRKILRAAVPVTIGLASLAYLAVKLTSKPSNGFTADESIPTVRLREGESVHDIEYRENPERFLEYCEKTYGPIFNIHLMNQKLTVVGHPYIKEVFTNSNFSSTDAIDEVTGLRKYSASIVKSNCEIDNSTMHELLRDVLTPKLQLFTERIAGHLDLTLGYTFGGGFETKVVDDPLGLVFHIIAGTMAKVFMGMEIAQDPKVTESFIFCTRDFGQMLQAGVPDRSFWHMFSVNTKYGYLDGALNPLHKHVQALVTASTPVILERRRREAECKEKGIPYERPLDIMQILLDESDKYGFVDLEDMCGHIMLTVLASVHTTVDACTNMLYFFAAYPQHAETLYNEQQDVLDEQAREREKERAKLVAKAYEQGAAVPEFDGTDLDPKKDREVTTSAIRKMVYFDSYLREVFRYRSARLNLAHKARKTVVFSNGQYISKGSKVIINMRSAHYNPEQGEDVNEFKPFKYVGQTAKSPAKAATDMIFFGMGAHICPGRFLAINEMKILGTLFLQRYSRVEFKDREAGMRRLTQIVGEPLDQALILTSRHHASTEEATSVSTETSSTSTTTATTTTNSSTTISVTLESSSTMVIV</sequence>
<dbReference type="GO" id="GO:0016705">
    <property type="term" value="F:oxidoreductase activity, acting on paired donors, with incorporation or reduction of molecular oxygen"/>
    <property type="evidence" value="ECO:0007669"/>
    <property type="project" value="InterPro"/>
</dbReference>
<dbReference type="PANTHER" id="PTHR46206">
    <property type="entry name" value="CYTOCHROME P450"/>
    <property type="match status" value="1"/>
</dbReference>
<evidence type="ECO:0000256" key="6">
    <source>
        <dbReference type="RuleBase" id="RU000461"/>
    </source>
</evidence>
<feature type="compositionally biased region" description="Low complexity" evidence="7">
    <location>
        <begin position="555"/>
        <end position="578"/>
    </location>
</feature>
<keyword evidence="8" id="KW-1133">Transmembrane helix</keyword>
<feature type="transmembrane region" description="Helical" evidence="8">
    <location>
        <begin position="12"/>
        <end position="32"/>
    </location>
</feature>
<name>A0A9P5VM50_9FUNG</name>
<dbReference type="Pfam" id="PF00067">
    <property type="entry name" value="p450"/>
    <property type="match status" value="2"/>
</dbReference>
<evidence type="ECO:0000256" key="3">
    <source>
        <dbReference type="ARBA" id="ARBA00022723"/>
    </source>
</evidence>